<feature type="compositionally biased region" description="Polar residues" evidence="9">
    <location>
        <begin position="1"/>
        <end position="25"/>
    </location>
</feature>
<comment type="caution">
    <text evidence="11">The sequence shown here is derived from an EMBL/GenBank/DDBJ whole genome shotgun (WGS) entry which is preliminary data.</text>
</comment>
<dbReference type="InterPro" id="IPR020472">
    <property type="entry name" value="WD40_PAC1"/>
</dbReference>
<evidence type="ECO:0000256" key="2">
    <source>
        <dbReference type="ARBA" id="ARBA00022490"/>
    </source>
</evidence>
<dbReference type="PROSITE" id="PS00678">
    <property type="entry name" value="WD_REPEATS_1"/>
    <property type="match status" value="2"/>
</dbReference>
<feature type="compositionally biased region" description="Polar residues" evidence="9">
    <location>
        <begin position="674"/>
        <end position="690"/>
    </location>
</feature>
<evidence type="ECO:0000256" key="8">
    <source>
        <dbReference type="PROSITE-ProRule" id="PRU00221"/>
    </source>
</evidence>
<proteinExistence type="inferred from homology"/>
<protein>
    <recommendedName>
        <fullName evidence="7">Katanin p80 WD40 repeat-containing subunit B1 homolog</fullName>
    </recommendedName>
</protein>
<feature type="domain" description="Katanin p80 subunit C-terminal" evidence="10">
    <location>
        <begin position="899"/>
        <end position="1055"/>
    </location>
</feature>
<evidence type="ECO:0000313" key="11">
    <source>
        <dbReference type="EMBL" id="KAL2635022.1"/>
    </source>
</evidence>
<feature type="repeat" description="WD" evidence="8">
    <location>
        <begin position="395"/>
        <end position="436"/>
    </location>
</feature>
<dbReference type="HAMAP" id="MF_03022">
    <property type="entry name" value="Katanin_p80_B1"/>
    <property type="match status" value="1"/>
</dbReference>
<feature type="repeat" description="WD" evidence="8">
    <location>
        <begin position="269"/>
        <end position="310"/>
    </location>
</feature>
<gene>
    <name evidence="11" type="ORF">R1flu_006501</name>
</gene>
<dbReference type="SMART" id="SM00320">
    <property type="entry name" value="WD40"/>
    <property type="match status" value="6"/>
</dbReference>
<evidence type="ECO:0000256" key="5">
    <source>
        <dbReference type="ARBA" id="ARBA00022737"/>
    </source>
</evidence>
<dbReference type="GO" id="GO:0051013">
    <property type="term" value="P:microtubule severing"/>
    <property type="evidence" value="ECO:0007669"/>
    <property type="project" value="UniProtKB-UniRule"/>
</dbReference>
<dbReference type="Gene3D" id="2.130.10.10">
    <property type="entry name" value="YVTN repeat-like/Quinoprotein amine dehydrogenase"/>
    <property type="match status" value="1"/>
</dbReference>
<keyword evidence="12" id="KW-1185">Reference proteome</keyword>
<dbReference type="InterPro" id="IPR036322">
    <property type="entry name" value="WD40_repeat_dom_sf"/>
</dbReference>
<dbReference type="GO" id="GO:0005737">
    <property type="term" value="C:cytoplasm"/>
    <property type="evidence" value="ECO:0007669"/>
    <property type="project" value="UniProtKB-UniRule"/>
</dbReference>
<feature type="repeat" description="WD" evidence="8">
    <location>
        <begin position="353"/>
        <end position="394"/>
    </location>
</feature>
<evidence type="ECO:0000256" key="6">
    <source>
        <dbReference type="ARBA" id="ARBA00023212"/>
    </source>
</evidence>
<dbReference type="GO" id="GO:0005874">
    <property type="term" value="C:microtubule"/>
    <property type="evidence" value="ECO:0007669"/>
    <property type="project" value="UniProtKB-KW"/>
</dbReference>
<evidence type="ECO:0000259" key="10">
    <source>
        <dbReference type="Pfam" id="PF13925"/>
    </source>
</evidence>
<dbReference type="CDD" id="cd00200">
    <property type="entry name" value="WD40"/>
    <property type="match status" value="1"/>
</dbReference>
<evidence type="ECO:0000313" key="12">
    <source>
        <dbReference type="Proteomes" id="UP001605036"/>
    </source>
</evidence>
<feature type="compositionally biased region" description="Basic and acidic residues" evidence="9">
    <location>
        <begin position="711"/>
        <end position="721"/>
    </location>
</feature>
<feature type="compositionally biased region" description="Basic and acidic residues" evidence="9">
    <location>
        <begin position="729"/>
        <end position="740"/>
    </location>
</feature>
<feature type="region of interest" description="Disordered" evidence="9">
    <location>
        <begin position="610"/>
        <end position="790"/>
    </location>
</feature>
<accession>A0ABD1YZ73</accession>
<sequence>MTRTQKLLSNAGEQRVSRSGSSPSTVVRAPEFQNMKGGNGGYYHVGHHQRGELNTWPRFGGANFCNECRVSSWMVDPCQPDGTGVLDLHGTVVTVGLITRTIALQKRPPPPLFVLVKKVEHSWPPTGAREYRSRQAGAWPASETGEQAFSMSVALWIIPSPGVVLCDRDETGQRRSGALVKEQVSWRLSSFGHGDMCLSLSEFVRNLSDSYRQCVMTKRAYKLQEFVAHSSNVNCLTIGKKSSRVLVTGGEDQKVNMWAIGKPNAILSLTGHTSAVESVTFDASEVLVVAGAASGTIKLWDLEEAKILRTLTGHRSNCVSVSFHPFGEFFASGSLDTNLKIWDIRRKSCIHTYKGHTRGINTIKFSPDGKWVVSGGEDNAVKLWDLTAGKLMHDFKFHDGQIQALDFHPHEFLLASGSADRTVKFWDLETFQLIGSSGPETTGVRSMVFNPDGRALLCGMHESLKVMSWEPLRCHDVVDVGWSKLADLTVHEGKLLGASFQQSCVGVWVVDLMRVYPFQTGHVPREAAATVSSRPSTNGHHAGQQTASGNQFQTGHTPREASTSVNSRPSTNGHSASQQVAAVNTRSNGSKTGLPDMLESAISTMKEVTLATSKTPENASSTPSRINTPLTNRSTYLPASSQSPAVGTPRRSTSSRVHPSLVRSSSRSELRETPISSSAPDVEQSPQLSKSRSEGMPCSRSSGGLASLAGKPEHRSLEGLRGDAGGDVMRIDSARIDPHPDVTTTSTKEIVNGDRGVHDGNPPVVADRGTDDGNDQPPPPWQESRKVRRNPSFGLNRIEVLHKGPPPSQTLGGDINVPQVSRPTSSLDASTTGRHEASRARGLIAHWEKKEKSEAWPLPSMASNGGVKPLGLDINSYIPRSSEISGSSDEDLIDKLMHQHHTMSSIMQSRLTNMQVIRRFWAKNDIKGAMEAMAKLKDPSVLLDVLGVIMERSNHLSLEVCVLLLPLLYELLCSDKDRHNAIAIPMISKLVKTFGPVIHATISVAAGSLGVDLQAEQRYERCKLCHRELQQINRRLTALMRKGGEIATSAQELCLAIKEI</sequence>
<reference evidence="11 12" key="1">
    <citation type="submission" date="2024-09" db="EMBL/GenBank/DDBJ databases">
        <title>Chromosome-scale assembly of Riccia fluitans.</title>
        <authorList>
            <person name="Paukszto L."/>
            <person name="Sawicki J."/>
            <person name="Karawczyk K."/>
            <person name="Piernik-Szablinska J."/>
            <person name="Szczecinska M."/>
            <person name="Mazdziarz M."/>
        </authorList>
    </citation>
    <scope>NUCLEOTIDE SEQUENCE [LARGE SCALE GENOMIC DNA]</scope>
    <source>
        <strain evidence="11">Rf_01</strain>
        <tissue evidence="11">Aerial parts of the thallus</tissue>
    </source>
</reference>
<dbReference type="PROSITE" id="PS50082">
    <property type="entry name" value="WD_REPEATS_2"/>
    <property type="match status" value="5"/>
</dbReference>
<feature type="compositionally biased region" description="Low complexity" evidence="9">
    <location>
        <begin position="654"/>
        <end position="665"/>
    </location>
</feature>
<dbReference type="Proteomes" id="UP001605036">
    <property type="component" value="Unassembled WGS sequence"/>
</dbReference>
<keyword evidence="2 7" id="KW-0963">Cytoplasm</keyword>
<evidence type="ECO:0000256" key="3">
    <source>
        <dbReference type="ARBA" id="ARBA00022574"/>
    </source>
</evidence>
<dbReference type="PRINTS" id="PR00320">
    <property type="entry name" value="GPROTEINBRPT"/>
</dbReference>
<dbReference type="GO" id="GO:0008017">
    <property type="term" value="F:microtubule binding"/>
    <property type="evidence" value="ECO:0007669"/>
    <property type="project" value="UniProtKB-UniRule"/>
</dbReference>
<feature type="compositionally biased region" description="Polar residues" evidence="9">
    <location>
        <begin position="818"/>
        <end position="832"/>
    </location>
</feature>
<comment type="similarity">
    <text evidence="7">Belongs to the WD repeat KATNB1 family.</text>
</comment>
<name>A0ABD1YZ73_9MARC</name>
<dbReference type="PROSITE" id="PS50294">
    <property type="entry name" value="WD_REPEATS_REGION"/>
    <property type="match status" value="5"/>
</dbReference>
<feature type="repeat" description="WD" evidence="8">
    <location>
        <begin position="311"/>
        <end position="352"/>
    </location>
</feature>
<feature type="region of interest" description="Disordered" evidence="9">
    <location>
        <begin position="1"/>
        <end position="26"/>
    </location>
</feature>
<evidence type="ECO:0000256" key="4">
    <source>
        <dbReference type="ARBA" id="ARBA00022701"/>
    </source>
</evidence>
<dbReference type="InterPro" id="IPR026962">
    <property type="entry name" value="KTNB1"/>
</dbReference>
<feature type="region of interest" description="Disordered" evidence="9">
    <location>
        <begin position="802"/>
        <end position="839"/>
    </location>
</feature>
<organism evidence="11 12">
    <name type="scientific">Riccia fluitans</name>
    <dbReference type="NCBI Taxonomy" id="41844"/>
    <lineage>
        <taxon>Eukaryota</taxon>
        <taxon>Viridiplantae</taxon>
        <taxon>Streptophyta</taxon>
        <taxon>Embryophyta</taxon>
        <taxon>Marchantiophyta</taxon>
        <taxon>Marchantiopsida</taxon>
        <taxon>Marchantiidae</taxon>
        <taxon>Marchantiales</taxon>
        <taxon>Ricciaceae</taxon>
        <taxon>Riccia</taxon>
    </lineage>
</organism>
<dbReference type="FunFam" id="2.130.10.10:FF:000583">
    <property type="entry name" value="Katanin p80 WD40 repeat-containing subunit B1 homolog"/>
    <property type="match status" value="1"/>
</dbReference>
<dbReference type="InterPro" id="IPR015943">
    <property type="entry name" value="WD40/YVTN_repeat-like_dom_sf"/>
</dbReference>
<dbReference type="InterPro" id="IPR019775">
    <property type="entry name" value="WD40_repeat_CS"/>
</dbReference>
<dbReference type="InterPro" id="IPR028021">
    <property type="entry name" value="Katanin_C-terminal"/>
</dbReference>
<feature type="repeat" description="WD" evidence="8">
    <location>
        <begin position="226"/>
        <end position="268"/>
    </location>
</feature>
<dbReference type="FunFam" id="2.130.10.10:FF:000626">
    <property type="entry name" value="Katanin p80 WD40 repeat-containing subunit B1 homolog"/>
    <property type="match status" value="1"/>
</dbReference>
<evidence type="ECO:0000256" key="7">
    <source>
        <dbReference type="HAMAP-Rule" id="MF_03022"/>
    </source>
</evidence>
<dbReference type="AlphaFoldDB" id="A0ABD1YZ73"/>
<dbReference type="PANTHER" id="PTHR19845">
    <property type="entry name" value="KATANIN P80 SUBUNIT"/>
    <property type="match status" value="1"/>
</dbReference>
<keyword evidence="3 8" id="KW-0853">WD repeat</keyword>
<keyword evidence="4 7" id="KW-0493">Microtubule</keyword>
<dbReference type="InterPro" id="IPR001680">
    <property type="entry name" value="WD40_rpt"/>
</dbReference>
<dbReference type="EMBL" id="JBHFFA010000003">
    <property type="protein sequence ID" value="KAL2635022.1"/>
    <property type="molecule type" value="Genomic_DNA"/>
</dbReference>
<evidence type="ECO:0000256" key="1">
    <source>
        <dbReference type="ARBA" id="ARBA00004245"/>
    </source>
</evidence>
<keyword evidence="5" id="KW-0677">Repeat</keyword>
<keyword evidence="6 7" id="KW-0206">Cytoskeleton</keyword>
<dbReference type="PANTHER" id="PTHR19845:SF0">
    <property type="entry name" value="KATANIN P80 WD40 REPEAT-CONTAINING SUBUNIT B1"/>
    <property type="match status" value="1"/>
</dbReference>
<comment type="subcellular location">
    <subcellularLocation>
        <location evidence="1 7">Cytoplasm</location>
        <location evidence="1 7">Cytoskeleton</location>
    </subcellularLocation>
</comment>
<evidence type="ECO:0000256" key="9">
    <source>
        <dbReference type="SAM" id="MobiDB-lite"/>
    </source>
</evidence>
<feature type="compositionally biased region" description="Low complexity" evidence="9">
    <location>
        <begin position="701"/>
        <end position="710"/>
    </location>
</feature>
<comment type="function">
    <text evidence="7">May participate in a complex which severs microtubules in an ATP-dependent manner. Microtubule severing may promote rapid reorganization of cellular microtubule arrays.</text>
</comment>
<dbReference type="Pfam" id="PF00400">
    <property type="entry name" value="WD40"/>
    <property type="match status" value="5"/>
</dbReference>
<dbReference type="SUPFAM" id="SSF50978">
    <property type="entry name" value="WD40 repeat-like"/>
    <property type="match status" value="1"/>
</dbReference>
<feature type="region of interest" description="Disordered" evidence="9">
    <location>
        <begin position="527"/>
        <end position="596"/>
    </location>
</feature>
<dbReference type="Pfam" id="PF13925">
    <property type="entry name" value="Katanin_con80"/>
    <property type="match status" value="1"/>
</dbReference>
<feature type="compositionally biased region" description="Polar residues" evidence="9">
    <location>
        <begin position="530"/>
        <end position="591"/>
    </location>
</feature>
<feature type="compositionally biased region" description="Polar residues" evidence="9">
    <location>
        <begin position="610"/>
        <end position="645"/>
    </location>
</feature>